<evidence type="ECO:0000259" key="9">
    <source>
        <dbReference type="PROSITE" id="PS50893"/>
    </source>
</evidence>
<dbReference type="CDD" id="cd03216">
    <property type="entry name" value="ABC_Carb_Monos_I"/>
    <property type="match status" value="1"/>
</dbReference>
<dbReference type="GO" id="GO:0016887">
    <property type="term" value="F:ATP hydrolysis activity"/>
    <property type="evidence" value="ECO:0007669"/>
    <property type="project" value="InterPro"/>
</dbReference>
<dbReference type="InterPro" id="IPR003593">
    <property type="entry name" value="AAA+_ATPase"/>
</dbReference>
<reference evidence="10 11" key="1">
    <citation type="submission" date="2018-05" db="EMBL/GenBank/DDBJ databases">
        <title>Genomic Encyclopedia of Type Strains, Phase IV (KMG-IV): sequencing the most valuable type-strain genomes for metagenomic binning, comparative biology and taxonomic classification.</title>
        <authorList>
            <person name="Goeker M."/>
        </authorList>
    </citation>
    <scope>NUCLEOTIDE SEQUENCE [LARGE SCALE GENOMIC DNA]</scope>
    <source>
        <strain evidence="10 11">DSM 24906</strain>
    </source>
</reference>
<keyword evidence="11" id="KW-1185">Reference proteome</keyword>
<dbReference type="InterPro" id="IPR050107">
    <property type="entry name" value="ABC_carbohydrate_import_ATPase"/>
</dbReference>
<dbReference type="PROSITE" id="PS50893">
    <property type="entry name" value="ABC_TRANSPORTER_2"/>
    <property type="match status" value="2"/>
</dbReference>
<dbReference type="RefSeq" id="WP_109604773.1">
    <property type="nucleotide sequence ID" value="NZ_QGGI01000008.1"/>
</dbReference>
<keyword evidence="4" id="KW-0677">Repeat</keyword>
<name>A0AA45C6T9_9BACT</name>
<accession>A0AA45C6T9</accession>
<evidence type="ECO:0000313" key="11">
    <source>
        <dbReference type="Proteomes" id="UP000245921"/>
    </source>
</evidence>
<keyword evidence="6 10" id="KW-0067">ATP-binding</keyword>
<dbReference type="FunFam" id="3.40.50.300:FF:000127">
    <property type="entry name" value="Ribose import ATP-binding protein RbsA"/>
    <property type="match status" value="1"/>
</dbReference>
<keyword evidence="7" id="KW-1278">Translocase</keyword>
<dbReference type="SMART" id="SM00382">
    <property type="entry name" value="AAA"/>
    <property type="match status" value="2"/>
</dbReference>
<evidence type="ECO:0000256" key="3">
    <source>
        <dbReference type="ARBA" id="ARBA00022475"/>
    </source>
</evidence>
<keyword evidence="5" id="KW-0547">Nucleotide-binding</keyword>
<evidence type="ECO:0000256" key="6">
    <source>
        <dbReference type="ARBA" id="ARBA00022840"/>
    </source>
</evidence>
<dbReference type="PANTHER" id="PTHR43790:SF4">
    <property type="entry name" value="GUANOSINE IMPORT ATP-BINDING PROTEIN NUPO"/>
    <property type="match status" value="1"/>
</dbReference>
<dbReference type="EMBL" id="QGGI01000008">
    <property type="protein sequence ID" value="PWJ93245.1"/>
    <property type="molecule type" value="Genomic_DNA"/>
</dbReference>
<evidence type="ECO:0000256" key="2">
    <source>
        <dbReference type="ARBA" id="ARBA00022448"/>
    </source>
</evidence>
<dbReference type="GO" id="GO:0005886">
    <property type="term" value="C:plasma membrane"/>
    <property type="evidence" value="ECO:0007669"/>
    <property type="project" value="UniProtKB-SubCell"/>
</dbReference>
<dbReference type="GO" id="GO:0005524">
    <property type="term" value="F:ATP binding"/>
    <property type="evidence" value="ECO:0007669"/>
    <property type="project" value="UniProtKB-KW"/>
</dbReference>
<protein>
    <submittedName>
        <fullName evidence="10">Simple sugar transport system ATP-binding protein</fullName>
    </submittedName>
</protein>
<evidence type="ECO:0000256" key="8">
    <source>
        <dbReference type="ARBA" id="ARBA00023136"/>
    </source>
</evidence>
<gene>
    <name evidence="10" type="ORF">C7380_10874</name>
</gene>
<keyword evidence="3" id="KW-1003">Cell membrane</keyword>
<comment type="caution">
    <text evidence="10">The sequence shown here is derived from an EMBL/GenBank/DDBJ whole genome shotgun (WGS) entry which is preliminary data.</text>
</comment>
<dbReference type="AlphaFoldDB" id="A0AA45C6T9"/>
<organism evidence="10 11">
    <name type="scientific">Oceanotoga teriensis</name>
    <dbReference type="NCBI Taxonomy" id="515440"/>
    <lineage>
        <taxon>Bacteria</taxon>
        <taxon>Thermotogati</taxon>
        <taxon>Thermotogota</taxon>
        <taxon>Thermotogae</taxon>
        <taxon>Petrotogales</taxon>
        <taxon>Petrotogaceae</taxon>
        <taxon>Oceanotoga</taxon>
    </lineage>
</organism>
<sequence>MEMIINTQKLTKQFGDFFANKDIDLEIYKGDFHALVGENGAGKTTLMNMLYGLYTPSFGKIFIKGKEINIKNPKDAIKHGIGMVHQHFKLVESLSIFENIFLGNEITKNKMFINFEKEKKLVQNLIDEYGYSFSADTKIKDLSVGEKQKVEILKILYQNAEILILDEPTAVLTPQEVIELLNNLKKLQKKGKTIIIITHKLNEVKDFSDNITVLRKGKIVGKAKTSEVSIEDIAKMMVGREVILKVDKVKSEIGENIYSIENVSLKNKTRSLLENINIQVKKGEIVGIAGVEGNGQTELLGILSGIIKCSNGKITFKNKEITCEDPRKIRNHKIGIIPEDRYVDGLCSDMPIYKNMIAGYHYSYSSPKLHIFNWNDIKKHCETLKEKFDIRTNSIEDNVSCLSGGNAQKIIIARELSQNPELLIVSQPTRGVDVGSIEFIHSEIMNCKKKGMGILLFSSELSEIMNLSDRIIVMYKGKIIGELNSKEATKEKIGLMMSGLSEEVNHNDEKNI</sequence>
<dbReference type="InterPro" id="IPR003439">
    <property type="entry name" value="ABC_transporter-like_ATP-bd"/>
</dbReference>
<evidence type="ECO:0000256" key="5">
    <source>
        <dbReference type="ARBA" id="ARBA00022741"/>
    </source>
</evidence>
<dbReference type="Proteomes" id="UP000245921">
    <property type="component" value="Unassembled WGS sequence"/>
</dbReference>
<dbReference type="PANTHER" id="PTHR43790">
    <property type="entry name" value="CARBOHYDRATE TRANSPORT ATP-BINDING PROTEIN MG119-RELATED"/>
    <property type="match status" value="1"/>
</dbReference>
<keyword evidence="10" id="KW-0762">Sugar transport</keyword>
<dbReference type="SUPFAM" id="SSF52540">
    <property type="entry name" value="P-loop containing nucleoside triphosphate hydrolases"/>
    <property type="match status" value="2"/>
</dbReference>
<dbReference type="InterPro" id="IPR017871">
    <property type="entry name" value="ABC_transporter-like_CS"/>
</dbReference>
<evidence type="ECO:0000256" key="1">
    <source>
        <dbReference type="ARBA" id="ARBA00004202"/>
    </source>
</evidence>
<feature type="domain" description="ABC transporter" evidence="9">
    <location>
        <begin position="5"/>
        <end position="241"/>
    </location>
</feature>
<keyword evidence="2" id="KW-0813">Transport</keyword>
<evidence type="ECO:0000256" key="7">
    <source>
        <dbReference type="ARBA" id="ARBA00022967"/>
    </source>
</evidence>
<evidence type="ECO:0000256" key="4">
    <source>
        <dbReference type="ARBA" id="ARBA00022737"/>
    </source>
</evidence>
<dbReference type="PROSITE" id="PS00211">
    <property type="entry name" value="ABC_TRANSPORTER_1"/>
    <property type="match status" value="2"/>
</dbReference>
<dbReference type="CDD" id="cd03215">
    <property type="entry name" value="ABC_Carb_Monos_II"/>
    <property type="match status" value="1"/>
</dbReference>
<keyword evidence="8" id="KW-0472">Membrane</keyword>
<feature type="domain" description="ABC transporter" evidence="9">
    <location>
        <begin position="258"/>
        <end position="501"/>
    </location>
</feature>
<dbReference type="InterPro" id="IPR027417">
    <property type="entry name" value="P-loop_NTPase"/>
</dbReference>
<comment type="subcellular location">
    <subcellularLocation>
        <location evidence="1">Cell membrane</location>
        <topology evidence="1">Peripheral membrane protein</topology>
    </subcellularLocation>
</comment>
<dbReference type="Pfam" id="PF00005">
    <property type="entry name" value="ABC_tran"/>
    <property type="match status" value="2"/>
</dbReference>
<evidence type="ECO:0000313" key="10">
    <source>
        <dbReference type="EMBL" id="PWJ93245.1"/>
    </source>
</evidence>
<dbReference type="Gene3D" id="3.40.50.300">
    <property type="entry name" value="P-loop containing nucleotide triphosphate hydrolases"/>
    <property type="match status" value="2"/>
</dbReference>
<proteinExistence type="predicted"/>